<protein>
    <submittedName>
        <fullName evidence="1">Uncharacterized protein</fullName>
    </submittedName>
</protein>
<dbReference type="AlphaFoldDB" id="A0A7R9CMN9"/>
<name>A0A7R9CMN9_TIMCR</name>
<reference evidence="1" key="1">
    <citation type="submission" date="2020-11" db="EMBL/GenBank/DDBJ databases">
        <authorList>
            <person name="Tran Van P."/>
        </authorList>
    </citation>
    <scope>NUCLEOTIDE SEQUENCE</scope>
</reference>
<dbReference type="EMBL" id="OC317844">
    <property type="protein sequence ID" value="CAD7399346.1"/>
    <property type="molecule type" value="Genomic_DNA"/>
</dbReference>
<sequence>MRSLTNRRWEWTQLSGWLVLPAPSAYSTGRAKLCKYARVTEHLIMASMFCDVGRSSDRDSKLDLPVLSSRAQHDKRVSQLRHRGGYPYRQSRGQKLSVDTKVKINARGALLLVAHSDYNTFPISSLGFIRPLPELVVTMSNE</sequence>
<proteinExistence type="predicted"/>
<gene>
    <name evidence="1" type="ORF">TCEB3V08_LOCUS4968</name>
</gene>
<organism evidence="1">
    <name type="scientific">Timema cristinae</name>
    <name type="common">Walking stick</name>
    <dbReference type="NCBI Taxonomy" id="61476"/>
    <lineage>
        <taxon>Eukaryota</taxon>
        <taxon>Metazoa</taxon>
        <taxon>Ecdysozoa</taxon>
        <taxon>Arthropoda</taxon>
        <taxon>Hexapoda</taxon>
        <taxon>Insecta</taxon>
        <taxon>Pterygota</taxon>
        <taxon>Neoptera</taxon>
        <taxon>Polyneoptera</taxon>
        <taxon>Phasmatodea</taxon>
        <taxon>Timematodea</taxon>
        <taxon>Timematoidea</taxon>
        <taxon>Timematidae</taxon>
        <taxon>Timema</taxon>
    </lineage>
</organism>
<evidence type="ECO:0000313" key="1">
    <source>
        <dbReference type="EMBL" id="CAD7399346.1"/>
    </source>
</evidence>
<accession>A0A7R9CMN9</accession>